<keyword evidence="4" id="KW-0540">Nuclease</keyword>
<dbReference type="Proteomes" id="UP000265515">
    <property type="component" value="Unassembled WGS sequence"/>
</dbReference>
<organism evidence="11 12">
    <name type="scientific">Chara braunii</name>
    <name type="common">Braun's stonewort</name>
    <dbReference type="NCBI Taxonomy" id="69332"/>
    <lineage>
        <taxon>Eukaryota</taxon>
        <taxon>Viridiplantae</taxon>
        <taxon>Streptophyta</taxon>
        <taxon>Charophyceae</taxon>
        <taxon>Charales</taxon>
        <taxon>Characeae</taxon>
        <taxon>Chara</taxon>
    </lineage>
</organism>
<evidence type="ECO:0000313" key="12">
    <source>
        <dbReference type="Proteomes" id="UP000265515"/>
    </source>
</evidence>
<keyword evidence="2" id="KW-0808">Transferase</keyword>
<keyword evidence="1" id="KW-0645">Protease</keyword>
<dbReference type="GO" id="GO:0004519">
    <property type="term" value="F:endonuclease activity"/>
    <property type="evidence" value="ECO:0007669"/>
    <property type="project" value="UniProtKB-KW"/>
</dbReference>
<evidence type="ECO:0000256" key="3">
    <source>
        <dbReference type="ARBA" id="ARBA00022695"/>
    </source>
</evidence>
<dbReference type="Gene3D" id="3.10.10.10">
    <property type="entry name" value="HIV Type 1 Reverse Transcriptase, subunit A, domain 1"/>
    <property type="match status" value="2"/>
</dbReference>
<name>A0A388L5H7_CHABU</name>
<feature type="region of interest" description="Disordered" evidence="9">
    <location>
        <begin position="634"/>
        <end position="657"/>
    </location>
</feature>
<dbReference type="InterPro" id="IPR000477">
    <property type="entry name" value="RT_dom"/>
</dbReference>
<evidence type="ECO:0000256" key="4">
    <source>
        <dbReference type="ARBA" id="ARBA00022722"/>
    </source>
</evidence>
<evidence type="ECO:0000313" key="11">
    <source>
        <dbReference type="EMBL" id="GBG77555.1"/>
    </source>
</evidence>
<evidence type="ECO:0000256" key="8">
    <source>
        <dbReference type="ARBA" id="ARBA00023268"/>
    </source>
</evidence>
<dbReference type="InterPro" id="IPR043502">
    <property type="entry name" value="DNA/RNA_pol_sf"/>
</dbReference>
<evidence type="ECO:0000259" key="10">
    <source>
        <dbReference type="PROSITE" id="PS50878"/>
    </source>
</evidence>
<evidence type="ECO:0000256" key="2">
    <source>
        <dbReference type="ARBA" id="ARBA00022679"/>
    </source>
</evidence>
<dbReference type="Gramene" id="GBG77555">
    <property type="protein sequence ID" value="GBG77555"/>
    <property type="gene ID" value="CBR_g24001"/>
</dbReference>
<dbReference type="Gene3D" id="3.10.20.370">
    <property type="match status" value="1"/>
</dbReference>
<keyword evidence="3" id="KW-0548">Nucleotidyltransferase</keyword>
<dbReference type="PROSITE" id="PS50878">
    <property type="entry name" value="RT_POL"/>
    <property type="match status" value="1"/>
</dbReference>
<dbReference type="InterPro" id="IPR050951">
    <property type="entry name" value="Retrovirus_Pol_polyprotein"/>
</dbReference>
<dbReference type="PANTHER" id="PTHR37984">
    <property type="entry name" value="PROTEIN CBG26694"/>
    <property type="match status" value="1"/>
</dbReference>
<dbReference type="InterPro" id="IPR041577">
    <property type="entry name" value="RT_RNaseH_2"/>
</dbReference>
<dbReference type="FunFam" id="3.10.10.10:FF:000007">
    <property type="entry name" value="Retrovirus-related Pol polyprotein from transposon 17.6-like Protein"/>
    <property type="match status" value="1"/>
</dbReference>
<sequence length="1698" mass="190085">MDSRAVREGTEASYRQRNEIKNRTARLDTLEADKAALEGLDESAMSDQMKILKNSVLSLHAHVESRLDSMQNSLDQILDRLQRPGFRPAAQSSLPLTTMSGAFPTQAGTQPSGGRKCGAFIDIGSTQNYISRDCLERLHLQDWVQHLSRPVASTLANKERMVVTDYIKDVVCTFSYGGGELNHKISFLISDDLPFTMLLGMYYLEVAKPQFDWDKKVLKHKLSDGRTVRLTKFKASSIIDTYGCLCASTFYNYYKQNQEEGMYLVYVSEKGAAVKTPPEIEHVVAKFPDLFTEPTGVVDREVVHAIEIIPGSKTPKGRICRMAPAELDELRRQLKELTEKGWIRPSTSPFGSPVLFVPKKGGTLRIDYRGLNAITVKNAEPLPRIDDLLDRVQRLGLSDECEATFKRLKHALMNHKVLMVPNPQKPFIVTTDASQYGIGAVLAQQDGKKLRPIEYMSKKMPSKKLAKSTYERELYALYKALVHWRHFLLGRFFYLRTDHQTLKWIKTQPTLSDALERWIEVIDQYDFKLEYLNGEYNKVADALSRRADYPGALVYEFGVSEELTQSLVGAYQEDPVTMDIIRKLEAKDKATEDEFVMVDGLLFLDKAGFKRLTAGRKRRERGVLFESVRKGKRSVRPNVRRERTPLERTANTPSSGMADITSAQWQAMLNAADENERPFFQKLYDDAVQRERKVEAAARATSIADQVALLQVPEANADRFQEKLAASVAALVRLRNLEDLEPRVTTLEQRNQELQAEIISLKQSQLSAPRPPNPRPAAVPVSQSNTALMARASGTMTSTGTGASSSSGSAGNSALVIVLNAGTSTQNATVLTGVQYSGPVVDKCGATLPSKYDGKADITSWISSMRSYFEVMRTPQEDRSMIMGTNTEPAVRNHIELQAVAAGYERIDLTEWLKVTPARYQDKHVALKARLKLEALKGQTWRSSMQALEQHLTGPFTTLDLGMTDVSCMDVVMGVAPKEYLSLLALKDHTSWRELMTDLVNLEAKDLARRKKAPAAGGKPQRKRYGSSNQLALHEHREAEDQSYADDLSLDGNLEPDSDMGCSTSAIESDVNEDEKLKAFKKTASNKGPNRGSDKGTVVHLPKNAKIPEKPEDASTKPWEALWIRKQAKGVEESSALPTTREAGTSVAGPSDEPESDQQPTLEARNDVESKAAAVHVPYAEPWEESKEVDFHAYLEHWLQLKQQRRVQGSVELTFFKLLIHRRYIRVLIDSGSTTNFFSPNGIRKAGLGMKQVELQNPCQTQVGNQEVVTSTHVVKGVCVTFDKDRTVTHELNFYVMDKCPFDAVIGLGWLKAHCLRTTWGDNRFVVLDAKGNERTLLLDETRESPVTLLSANKFCKSVRRRKEAGHVHIALVKPLHVPSTFAAFSTSVSNSTSTTSTFIPSTSVVNNPSTSGPSTSNPVVIAVNSRSDFLSPDEDDPPPEVPTNIRRLLDRFPKVLAEPRGVPKRPVKHKIEIIEGSVPPKGCVYRMGQGELEELRRQIDDMIDRGWIRPSESEFGAPVLFVPKKGGKLRMCIDHRGLNRITRTNAYPLPRIDDLLDVAGGCKVFSKIDLKSGYHQIEVDPSDQHKTAFKTRDGLYEFIVMPFGLTNAPVTFQCLMDKVLRHQLNRFVVVYLDDILIFSKSMEEQVKHLEEVLQVLKEAQLHLNLEKSEFGRDNVIYLGHRLSANGLEPEATKVEVI</sequence>
<dbReference type="InterPro" id="IPR021109">
    <property type="entry name" value="Peptidase_aspartic_dom_sf"/>
</dbReference>
<keyword evidence="6" id="KW-0378">Hydrolase</keyword>
<feature type="region of interest" description="Disordered" evidence="9">
    <location>
        <begin position="89"/>
        <end position="113"/>
    </location>
</feature>
<dbReference type="GO" id="GO:0006508">
    <property type="term" value="P:proteolysis"/>
    <property type="evidence" value="ECO:0007669"/>
    <property type="project" value="UniProtKB-KW"/>
</dbReference>
<proteinExistence type="predicted"/>
<gene>
    <name evidence="11" type="ORF">CBR_g24001</name>
</gene>
<dbReference type="CDD" id="cd09274">
    <property type="entry name" value="RNase_HI_RT_Ty3"/>
    <property type="match status" value="1"/>
</dbReference>
<dbReference type="Gene3D" id="3.30.70.270">
    <property type="match status" value="1"/>
</dbReference>
<dbReference type="PANTHER" id="PTHR37984:SF5">
    <property type="entry name" value="PROTEIN NYNRIN-LIKE"/>
    <property type="match status" value="1"/>
</dbReference>
<comment type="caution">
    <text evidence="11">The sequence shown here is derived from an EMBL/GenBank/DDBJ whole genome shotgun (WGS) entry which is preliminary data.</text>
</comment>
<dbReference type="GO" id="GO:0008233">
    <property type="term" value="F:peptidase activity"/>
    <property type="evidence" value="ECO:0007669"/>
    <property type="project" value="UniProtKB-KW"/>
</dbReference>
<dbReference type="Pfam" id="PF17919">
    <property type="entry name" value="RT_RNaseH_2"/>
    <property type="match status" value="1"/>
</dbReference>
<reference evidence="11 12" key="1">
    <citation type="journal article" date="2018" name="Cell">
        <title>The Chara Genome: Secondary Complexity and Implications for Plant Terrestrialization.</title>
        <authorList>
            <person name="Nishiyama T."/>
            <person name="Sakayama H."/>
            <person name="Vries J.D."/>
            <person name="Buschmann H."/>
            <person name="Saint-Marcoux D."/>
            <person name="Ullrich K.K."/>
            <person name="Haas F.B."/>
            <person name="Vanderstraeten L."/>
            <person name="Becker D."/>
            <person name="Lang D."/>
            <person name="Vosolsobe S."/>
            <person name="Rombauts S."/>
            <person name="Wilhelmsson P.K.I."/>
            <person name="Janitza P."/>
            <person name="Kern R."/>
            <person name="Heyl A."/>
            <person name="Rumpler F."/>
            <person name="Villalobos L.I.A.C."/>
            <person name="Clay J.M."/>
            <person name="Skokan R."/>
            <person name="Toyoda A."/>
            <person name="Suzuki Y."/>
            <person name="Kagoshima H."/>
            <person name="Schijlen E."/>
            <person name="Tajeshwar N."/>
            <person name="Catarino B."/>
            <person name="Hetherington A.J."/>
            <person name="Saltykova A."/>
            <person name="Bonnot C."/>
            <person name="Breuninger H."/>
            <person name="Symeonidi A."/>
            <person name="Radhakrishnan G.V."/>
            <person name="Van Nieuwerburgh F."/>
            <person name="Deforce D."/>
            <person name="Chang C."/>
            <person name="Karol K.G."/>
            <person name="Hedrich R."/>
            <person name="Ulvskov P."/>
            <person name="Glockner G."/>
            <person name="Delwiche C.F."/>
            <person name="Petrasek J."/>
            <person name="Van de Peer Y."/>
            <person name="Friml J."/>
            <person name="Beilby M."/>
            <person name="Dolan L."/>
            <person name="Kohara Y."/>
            <person name="Sugano S."/>
            <person name="Fujiyama A."/>
            <person name="Delaux P.-M."/>
            <person name="Quint M."/>
            <person name="TheiBen G."/>
            <person name="Hagemann M."/>
            <person name="Harholt J."/>
            <person name="Dunand C."/>
            <person name="Zachgo S."/>
            <person name="Langdale J."/>
            <person name="Maumus F."/>
            <person name="Straeten D.V.D."/>
            <person name="Gould S.B."/>
            <person name="Rensing S.A."/>
        </authorList>
    </citation>
    <scope>NUCLEOTIDE SEQUENCE [LARGE SCALE GENOMIC DNA]</scope>
    <source>
        <strain evidence="11 12">S276</strain>
    </source>
</reference>
<dbReference type="EMBL" id="BFEA01000270">
    <property type="protein sequence ID" value="GBG77555.1"/>
    <property type="molecule type" value="Genomic_DNA"/>
</dbReference>
<dbReference type="CDD" id="cd00303">
    <property type="entry name" value="retropepsin_like"/>
    <property type="match status" value="2"/>
</dbReference>
<dbReference type="CDD" id="cd01647">
    <property type="entry name" value="RT_LTR"/>
    <property type="match status" value="1"/>
</dbReference>
<evidence type="ECO:0000256" key="9">
    <source>
        <dbReference type="SAM" id="MobiDB-lite"/>
    </source>
</evidence>
<evidence type="ECO:0000256" key="6">
    <source>
        <dbReference type="ARBA" id="ARBA00022801"/>
    </source>
</evidence>
<protein>
    <recommendedName>
        <fullName evidence="10">Reverse transcriptase domain-containing protein</fullName>
    </recommendedName>
</protein>
<dbReference type="Pfam" id="PF08284">
    <property type="entry name" value="RVP_2"/>
    <property type="match status" value="1"/>
</dbReference>
<evidence type="ECO:0000256" key="1">
    <source>
        <dbReference type="ARBA" id="ARBA00022670"/>
    </source>
</evidence>
<feature type="region of interest" description="Disordered" evidence="9">
    <location>
        <begin position="1130"/>
        <end position="1163"/>
    </location>
</feature>
<feature type="region of interest" description="Disordered" evidence="9">
    <location>
        <begin position="762"/>
        <end position="781"/>
    </location>
</feature>
<dbReference type="GO" id="GO:0003964">
    <property type="term" value="F:RNA-directed DNA polymerase activity"/>
    <property type="evidence" value="ECO:0007669"/>
    <property type="project" value="UniProtKB-KW"/>
</dbReference>
<keyword evidence="5" id="KW-0255">Endonuclease</keyword>
<feature type="region of interest" description="Disordered" evidence="9">
    <location>
        <begin position="1008"/>
        <end position="1070"/>
    </location>
</feature>
<accession>A0A388L5H7</accession>
<dbReference type="Gene3D" id="2.40.70.10">
    <property type="entry name" value="Acid Proteases"/>
    <property type="match status" value="2"/>
</dbReference>
<dbReference type="InterPro" id="IPR043128">
    <property type="entry name" value="Rev_trsase/Diguanyl_cyclase"/>
</dbReference>
<evidence type="ECO:0000256" key="5">
    <source>
        <dbReference type="ARBA" id="ARBA00022759"/>
    </source>
</evidence>
<dbReference type="Pfam" id="PF00078">
    <property type="entry name" value="RVT_1"/>
    <property type="match status" value="1"/>
</dbReference>
<feature type="compositionally biased region" description="Polar residues" evidence="9">
    <location>
        <begin position="90"/>
        <end position="100"/>
    </location>
</feature>
<keyword evidence="7" id="KW-0695">RNA-directed DNA polymerase</keyword>
<evidence type="ECO:0000256" key="7">
    <source>
        <dbReference type="ARBA" id="ARBA00022918"/>
    </source>
</evidence>
<feature type="domain" description="Reverse transcriptase" evidence="10">
    <location>
        <begin position="1504"/>
        <end position="1683"/>
    </location>
</feature>
<dbReference type="SUPFAM" id="SSF56672">
    <property type="entry name" value="DNA/RNA polymerases"/>
    <property type="match status" value="2"/>
</dbReference>
<keyword evidence="8" id="KW-0511">Multifunctional enzyme</keyword>
<keyword evidence="12" id="KW-1185">Reference proteome</keyword>
<feature type="region of interest" description="Disordered" evidence="9">
    <location>
        <begin position="1391"/>
        <end position="1419"/>
    </location>
</feature>